<dbReference type="InterPro" id="IPR038729">
    <property type="entry name" value="Rad50/SbcC_AAA"/>
</dbReference>
<comment type="subcellular location">
    <subcellularLocation>
        <location evidence="2">Chromosome</location>
    </subcellularLocation>
    <subcellularLocation>
        <location evidence="1">Nucleus</location>
    </subcellularLocation>
</comment>
<evidence type="ECO:0000256" key="7">
    <source>
        <dbReference type="ARBA" id="ARBA00022840"/>
    </source>
</evidence>
<feature type="region of interest" description="Disordered" evidence="13">
    <location>
        <begin position="397"/>
        <end position="422"/>
    </location>
</feature>
<dbReference type="GO" id="GO:0005634">
    <property type="term" value="C:nucleus"/>
    <property type="evidence" value="ECO:0007669"/>
    <property type="project" value="UniProtKB-SubCell"/>
</dbReference>
<keyword evidence="9" id="KW-0233">DNA recombination</keyword>
<sequence length="1115" mass="129012">MGEGKKRRSGEPLRENNDQKRRKEDDPPSPELDPDALNNTLDDAEMQMVNQGGHKIKKIILENFMCHRKLELELGDRITFITGKNGSGKSATMNALTAVFGGRQSDTGKKGSVMGWIRKGPGGQNSKATIKITISNEGPTPYKLEVYGSDITFERVITKNSSSYFLTGAMSRREKVSASHIKLIANFFKIQATNPFTVMTQETIKNFMKSNPKKLYEHFSRGTSIEELKSSYHEMRDLWQGMAKKEQKRRADLDNFKQGRKDAKTLLAQCEKKRKAEEREKELDSLEKWTSVPPIQAQFKKAQKRIKDYTKVVDSFEQKIKDKKAEIESETVEGLEREMQRVMDESEEYRVVIKKVVSEKKLYESRRDKDNAAAQDLEDSVTRATRKMNANKKALNAFKKDPQVEKQAKLEEAREQTRARTEEYKRELAEIEPKLLEAKRELENFKDNVNSAETEVQRNKAQYERFIDEKNEIKRRSSAKENTFGAFAKEVSEAISKQRWDYRPVGPIGDHVNMDERYQQYAGIVEKMLGNMLMGYIVYSESDKATLNRIISQFYRNNKPQIYKQDFVRESFRQKPSFREVAHSDYPSALKALKINDVGVENLVISWSHLNAFLLCDNEQTAQDIVQSEAQNPGGKRYSVIMTTYGGEFKYRGGISGRSQLLPAKYLTEVHDFKSAIEQNEKDLDYAKRQYNSFLVDKQKWRKKAEEKSSLISSRTNRKMVLRQKVDEGLKRDQDFDRQLREIIVGADSRTQHLMTEIAHSQQEIDDVNLELENLRERMAYELKTIEEKIAAVKEEEKKLEECEARYQELNRKETTQKKTMKNLKVELKELMNKKKEAQVKLSEWTEKSETIKKDLEECVRIAEGHCERPQNPLTKDQLKDEREKIVRDLKIRMDSSDRQYEDYKKHVEQMELDYRKKKEIIRARINACGKLESAVNIRLKEVRHLVAETATTVSRHFKDICRINKYEGEAKIEPEKFDDTGNSTGPGSIVINMSKIVGEQEIDIEAVSQMSKKGNTATLSGGERSISTVILLIAIWYGTTSPFRCIDEFDVFMDANHKHMATRILCTYASDNPNSQVIFLTPQGLSDNQATLRKEFGDIFQFLRMKDPTRAQQD</sequence>
<dbReference type="InParanoid" id="E4XCW2"/>
<dbReference type="GO" id="GO:0000781">
    <property type="term" value="C:chromosome, telomeric region"/>
    <property type="evidence" value="ECO:0007669"/>
    <property type="project" value="UniProtKB-SubCell"/>
</dbReference>
<gene>
    <name evidence="15" type="ORF">GSOID_T00007994001</name>
</gene>
<dbReference type="GO" id="GO:0016887">
    <property type="term" value="F:ATP hydrolysis activity"/>
    <property type="evidence" value="ECO:0007669"/>
    <property type="project" value="InterPro"/>
</dbReference>
<dbReference type="EMBL" id="FN653037">
    <property type="protein sequence ID" value="CBY09437.1"/>
    <property type="molecule type" value="Genomic_DNA"/>
</dbReference>
<evidence type="ECO:0000313" key="15">
    <source>
        <dbReference type="EMBL" id="CBY09437.1"/>
    </source>
</evidence>
<dbReference type="FunCoup" id="E4XCW2">
    <property type="interactions" value="236"/>
</dbReference>
<feature type="domain" description="Rad50/SbcC-type AAA" evidence="14">
    <location>
        <begin position="58"/>
        <end position="320"/>
    </location>
</feature>
<proteinExistence type="inferred from homology"/>
<keyword evidence="6" id="KW-0227">DNA damage</keyword>
<reference evidence="15" key="1">
    <citation type="journal article" date="2010" name="Science">
        <title>Plasticity of animal genome architecture unmasked by rapid evolution of a pelagic tunicate.</title>
        <authorList>
            <person name="Denoeud F."/>
            <person name="Henriet S."/>
            <person name="Mungpakdee S."/>
            <person name="Aury J.M."/>
            <person name="Da Silva C."/>
            <person name="Brinkmann H."/>
            <person name="Mikhaleva J."/>
            <person name="Olsen L.C."/>
            <person name="Jubin C."/>
            <person name="Canestro C."/>
            <person name="Bouquet J.M."/>
            <person name="Danks G."/>
            <person name="Poulain J."/>
            <person name="Campsteijn C."/>
            <person name="Adamski M."/>
            <person name="Cross I."/>
            <person name="Yadetie F."/>
            <person name="Muffato M."/>
            <person name="Louis A."/>
            <person name="Butcher S."/>
            <person name="Tsagkogeorga G."/>
            <person name="Konrad A."/>
            <person name="Singh S."/>
            <person name="Jensen M.F."/>
            <person name="Cong E.H."/>
            <person name="Eikeseth-Otteraa H."/>
            <person name="Noel B."/>
            <person name="Anthouard V."/>
            <person name="Porcel B.M."/>
            <person name="Kachouri-Lafond R."/>
            <person name="Nishino A."/>
            <person name="Ugolini M."/>
            <person name="Chourrout P."/>
            <person name="Nishida H."/>
            <person name="Aasland R."/>
            <person name="Huzurbazar S."/>
            <person name="Westhof E."/>
            <person name="Delsuc F."/>
            <person name="Lehrach H."/>
            <person name="Reinhardt R."/>
            <person name="Weissenbach J."/>
            <person name="Roy S.W."/>
            <person name="Artiguenave F."/>
            <person name="Postlethwait J.H."/>
            <person name="Manak J.R."/>
            <person name="Thompson E.M."/>
            <person name="Jaillon O."/>
            <person name="Du Pasquier L."/>
            <person name="Boudinot P."/>
            <person name="Liberles D.A."/>
            <person name="Volff J.N."/>
            <person name="Philippe H."/>
            <person name="Lenhard B."/>
            <person name="Roest Crollius H."/>
            <person name="Wincker P."/>
            <person name="Chourrout D."/>
        </authorList>
    </citation>
    <scope>NUCLEOTIDE SEQUENCE [LARGE SCALE GENOMIC DNA]</scope>
</reference>
<evidence type="ECO:0000256" key="3">
    <source>
        <dbReference type="ARBA" id="ARBA00006793"/>
    </source>
</evidence>
<dbReference type="Gene3D" id="3.40.50.300">
    <property type="entry name" value="P-loop containing nucleotide triphosphate hydrolases"/>
    <property type="match status" value="2"/>
</dbReference>
<keyword evidence="8 12" id="KW-0175">Coiled coil</keyword>
<comment type="similarity">
    <text evidence="3">Belongs to the SMC family. SMC6 subfamily.</text>
</comment>
<feature type="coiled-coil region" evidence="12">
    <location>
        <begin position="894"/>
        <end position="921"/>
    </location>
</feature>
<feature type="compositionally biased region" description="Basic and acidic residues" evidence="13">
    <location>
        <begin position="398"/>
        <end position="422"/>
    </location>
</feature>
<dbReference type="InterPro" id="IPR027417">
    <property type="entry name" value="P-loop_NTPase"/>
</dbReference>
<keyword evidence="4" id="KW-0158">Chromosome</keyword>
<keyword evidence="10" id="KW-0234">DNA repair</keyword>
<dbReference type="SUPFAM" id="SSF52540">
    <property type="entry name" value="P-loop containing nucleoside triphosphate hydrolases"/>
    <property type="match status" value="2"/>
</dbReference>
<evidence type="ECO:0000256" key="4">
    <source>
        <dbReference type="ARBA" id="ARBA00022454"/>
    </source>
</evidence>
<evidence type="ECO:0000256" key="10">
    <source>
        <dbReference type="ARBA" id="ARBA00023204"/>
    </source>
</evidence>
<name>E4XCW2_OIKDI</name>
<feature type="coiled-coil region" evidence="12">
    <location>
        <begin position="758"/>
        <end position="855"/>
    </location>
</feature>
<keyword evidence="7" id="KW-0067">ATP-binding</keyword>
<keyword evidence="16" id="KW-1185">Reference proteome</keyword>
<dbReference type="GO" id="GO:0030915">
    <property type="term" value="C:Smc5-Smc6 complex"/>
    <property type="evidence" value="ECO:0007669"/>
    <property type="project" value="TreeGrafter"/>
</dbReference>
<feature type="compositionally biased region" description="Basic and acidic residues" evidence="13">
    <location>
        <begin position="9"/>
        <end position="26"/>
    </location>
</feature>
<keyword evidence="11" id="KW-0539">Nucleus</keyword>
<accession>E4XCW2</accession>
<evidence type="ECO:0000256" key="11">
    <source>
        <dbReference type="ARBA" id="ARBA00023242"/>
    </source>
</evidence>
<dbReference type="GO" id="GO:0035861">
    <property type="term" value="C:site of double-strand break"/>
    <property type="evidence" value="ECO:0007669"/>
    <property type="project" value="TreeGrafter"/>
</dbReference>
<evidence type="ECO:0000256" key="1">
    <source>
        <dbReference type="ARBA" id="ARBA00004123"/>
    </source>
</evidence>
<dbReference type="OrthoDB" id="10072614at2759"/>
<evidence type="ECO:0000256" key="9">
    <source>
        <dbReference type="ARBA" id="ARBA00023172"/>
    </source>
</evidence>
<dbReference type="Pfam" id="PF13476">
    <property type="entry name" value="AAA_23"/>
    <property type="match status" value="1"/>
</dbReference>
<evidence type="ECO:0000256" key="13">
    <source>
        <dbReference type="SAM" id="MobiDB-lite"/>
    </source>
</evidence>
<evidence type="ECO:0000256" key="5">
    <source>
        <dbReference type="ARBA" id="ARBA00022741"/>
    </source>
</evidence>
<evidence type="ECO:0000256" key="12">
    <source>
        <dbReference type="SAM" id="Coils"/>
    </source>
</evidence>
<dbReference type="PANTHER" id="PTHR19306">
    <property type="entry name" value="STRUCTURAL MAINTENANCE OF CHROMOSOMES 5,6 SMC5, SMC6"/>
    <property type="match status" value="1"/>
</dbReference>
<dbReference type="GO" id="GO:0000724">
    <property type="term" value="P:double-strand break repair via homologous recombination"/>
    <property type="evidence" value="ECO:0007669"/>
    <property type="project" value="TreeGrafter"/>
</dbReference>
<evidence type="ECO:0000256" key="6">
    <source>
        <dbReference type="ARBA" id="ARBA00022763"/>
    </source>
</evidence>
<evidence type="ECO:0000313" key="16">
    <source>
        <dbReference type="Proteomes" id="UP000001307"/>
    </source>
</evidence>
<dbReference type="GO" id="GO:0003684">
    <property type="term" value="F:damaged DNA binding"/>
    <property type="evidence" value="ECO:0007669"/>
    <property type="project" value="TreeGrafter"/>
</dbReference>
<dbReference type="Proteomes" id="UP000001307">
    <property type="component" value="Unassembled WGS sequence"/>
</dbReference>
<organism evidence="15">
    <name type="scientific">Oikopleura dioica</name>
    <name type="common">Tunicate</name>
    <dbReference type="NCBI Taxonomy" id="34765"/>
    <lineage>
        <taxon>Eukaryota</taxon>
        <taxon>Metazoa</taxon>
        <taxon>Chordata</taxon>
        <taxon>Tunicata</taxon>
        <taxon>Appendicularia</taxon>
        <taxon>Copelata</taxon>
        <taxon>Oikopleuridae</taxon>
        <taxon>Oikopleura</taxon>
    </lineage>
</organism>
<keyword evidence="5" id="KW-0547">Nucleotide-binding</keyword>
<feature type="coiled-coil region" evidence="12">
    <location>
        <begin position="260"/>
        <end position="352"/>
    </location>
</feature>
<evidence type="ECO:0000256" key="8">
    <source>
        <dbReference type="ARBA" id="ARBA00023054"/>
    </source>
</evidence>
<feature type="region of interest" description="Disordered" evidence="13">
    <location>
        <begin position="1"/>
        <end position="38"/>
    </location>
</feature>
<dbReference type="GO" id="GO:0005524">
    <property type="term" value="F:ATP binding"/>
    <property type="evidence" value="ECO:0007669"/>
    <property type="project" value="UniProtKB-KW"/>
</dbReference>
<dbReference type="AlphaFoldDB" id="E4XCW2"/>
<dbReference type="PANTHER" id="PTHR19306:SF6">
    <property type="entry name" value="STRUCTURAL MAINTENANCE OF CHROMOSOMES PROTEIN 6"/>
    <property type="match status" value="1"/>
</dbReference>
<evidence type="ECO:0000256" key="2">
    <source>
        <dbReference type="ARBA" id="ARBA00004286"/>
    </source>
</evidence>
<evidence type="ECO:0000259" key="14">
    <source>
        <dbReference type="Pfam" id="PF13476"/>
    </source>
</evidence>
<dbReference type="GO" id="GO:0003697">
    <property type="term" value="F:single-stranded DNA binding"/>
    <property type="evidence" value="ECO:0007669"/>
    <property type="project" value="TreeGrafter"/>
</dbReference>
<protein>
    <recommendedName>
        <fullName evidence="14">Rad50/SbcC-type AAA domain-containing protein</fullName>
    </recommendedName>
</protein>